<keyword evidence="3" id="KW-0723">Serine/threonine-protein kinase</keyword>
<proteinExistence type="predicted"/>
<dbReference type="InterPro" id="IPR011009">
    <property type="entry name" value="Kinase-like_dom_sf"/>
</dbReference>
<dbReference type="EC" id="2.7.11.1" evidence="2"/>
<dbReference type="PANTHER" id="PTHR48005">
    <property type="entry name" value="LEUCINE RICH REPEAT KINASE 2"/>
    <property type="match status" value="1"/>
</dbReference>
<keyword evidence="11" id="KW-1133">Transmembrane helix</keyword>
<comment type="catalytic activity">
    <reaction evidence="13">
        <text>L-threonyl-[protein] + ATP = O-phospho-L-threonyl-[protein] + ADP + H(+)</text>
        <dbReference type="Rhea" id="RHEA:46608"/>
        <dbReference type="Rhea" id="RHEA-COMP:11060"/>
        <dbReference type="Rhea" id="RHEA-COMP:11605"/>
        <dbReference type="ChEBI" id="CHEBI:15378"/>
        <dbReference type="ChEBI" id="CHEBI:30013"/>
        <dbReference type="ChEBI" id="CHEBI:30616"/>
        <dbReference type="ChEBI" id="CHEBI:61977"/>
        <dbReference type="ChEBI" id="CHEBI:456216"/>
        <dbReference type="EC" id="2.7.11.1"/>
    </reaction>
</comment>
<dbReference type="AlphaFoldDB" id="A0AAW1W7Z6"/>
<protein>
    <recommendedName>
        <fullName evidence="2">non-specific serine/threonine protein kinase</fullName>
        <ecNumber evidence="2">2.7.11.1</ecNumber>
    </recommendedName>
</protein>
<dbReference type="Gene3D" id="1.10.510.10">
    <property type="entry name" value="Transferase(Phosphotransferase) domain 1"/>
    <property type="match status" value="1"/>
</dbReference>
<feature type="domain" description="Protein kinase" evidence="15">
    <location>
        <begin position="1"/>
        <end position="315"/>
    </location>
</feature>
<dbReference type="Proteomes" id="UP001457282">
    <property type="component" value="Unassembled WGS sequence"/>
</dbReference>
<evidence type="ECO:0000313" key="17">
    <source>
        <dbReference type="Proteomes" id="UP001457282"/>
    </source>
</evidence>
<dbReference type="Gene3D" id="3.80.10.10">
    <property type="entry name" value="Ribonuclease Inhibitor"/>
    <property type="match status" value="1"/>
</dbReference>
<comment type="caution">
    <text evidence="16">The sequence shown here is derived from an EMBL/GenBank/DDBJ whole genome shotgun (WGS) entry which is preliminary data.</text>
</comment>
<comment type="catalytic activity">
    <reaction evidence="14">
        <text>L-seryl-[protein] + ATP = O-phospho-L-seryl-[protein] + ADP + H(+)</text>
        <dbReference type="Rhea" id="RHEA:17989"/>
        <dbReference type="Rhea" id="RHEA-COMP:9863"/>
        <dbReference type="Rhea" id="RHEA-COMP:11604"/>
        <dbReference type="ChEBI" id="CHEBI:15378"/>
        <dbReference type="ChEBI" id="CHEBI:29999"/>
        <dbReference type="ChEBI" id="CHEBI:30616"/>
        <dbReference type="ChEBI" id="CHEBI:83421"/>
        <dbReference type="ChEBI" id="CHEBI:456216"/>
        <dbReference type="EC" id="2.7.11.1"/>
    </reaction>
</comment>
<accession>A0AAW1W7Z6</accession>
<organism evidence="16 17">
    <name type="scientific">Rubus argutus</name>
    <name type="common">Southern blackberry</name>
    <dbReference type="NCBI Taxonomy" id="59490"/>
    <lineage>
        <taxon>Eukaryota</taxon>
        <taxon>Viridiplantae</taxon>
        <taxon>Streptophyta</taxon>
        <taxon>Embryophyta</taxon>
        <taxon>Tracheophyta</taxon>
        <taxon>Spermatophyta</taxon>
        <taxon>Magnoliopsida</taxon>
        <taxon>eudicotyledons</taxon>
        <taxon>Gunneridae</taxon>
        <taxon>Pentapetalae</taxon>
        <taxon>rosids</taxon>
        <taxon>fabids</taxon>
        <taxon>Rosales</taxon>
        <taxon>Rosaceae</taxon>
        <taxon>Rosoideae</taxon>
        <taxon>Rosoideae incertae sedis</taxon>
        <taxon>Rubus</taxon>
    </lineage>
</organism>
<comment type="subcellular location">
    <subcellularLocation>
        <location evidence="1">Membrane</location>
    </subcellularLocation>
</comment>
<evidence type="ECO:0000256" key="11">
    <source>
        <dbReference type="ARBA" id="ARBA00022989"/>
    </source>
</evidence>
<keyword evidence="8" id="KW-0547">Nucleotide-binding</keyword>
<dbReference type="EMBL" id="JBEDUW010000006">
    <property type="protein sequence ID" value="KAK9919397.1"/>
    <property type="molecule type" value="Genomic_DNA"/>
</dbReference>
<dbReference type="InterPro" id="IPR001611">
    <property type="entry name" value="Leu-rich_rpt"/>
</dbReference>
<evidence type="ECO:0000259" key="15">
    <source>
        <dbReference type="PROSITE" id="PS50011"/>
    </source>
</evidence>
<keyword evidence="6" id="KW-0812">Transmembrane</keyword>
<keyword evidence="12" id="KW-0472">Membrane</keyword>
<keyword evidence="5" id="KW-0808">Transferase</keyword>
<dbReference type="InterPro" id="IPR032675">
    <property type="entry name" value="LRR_dom_sf"/>
</dbReference>
<name>A0AAW1W7Z6_RUBAR</name>
<gene>
    <name evidence="16" type="ORF">M0R45_027991</name>
</gene>
<keyword evidence="9" id="KW-0418">Kinase</keyword>
<evidence type="ECO:0000256" key="12">
    <source>
        <dbReference type="ARBA" id="ARBA00023136"/>
    </source>
</evidence>
<evidence type="ECO:0000256" key="7">
    <source>
        <dbReference type="ARBA" id="ARBA00022737"/>
    </source>
</evidence>
<evidence type="ECO:0000256" key="6">
    <source>
        <dbReference type="ARBA" id="ARBA00022692"/>
    </source>
</evidence>
<keyword evidence="10" id="KW-0067">ATP-binding</keyword>
<evidence type="ECO:0000256" key="5">
    <source>
        <dbReference type="ARBA" id="ARBA00022679"/>
    </source>
</evidence>
<evidence type="ECO:0000256" key="9">
    <source>
        <dbReference type="ARBA" id="ARBA00022777"/>
    </source>
</evidence>
<evidence type="ECO:0000313" key="16">
    <source>
        <dbReference type="EMBL" id="KAK9919397.1"/>
    </source>
</evidence>
<sequence>MPTLSILDLSNNSLTGRIPESFGSSPALEMLNLSFNRLEGPVPANGIWITINPNDLVGNAGLCGGILPPCSQSSTGNSRSASEHAHQTHHYRIHNRNRSDYISWRSVFHWGDGNQMSLAWVGLELFTRPKSIDRIQLWAVKKLWRPGTDVENGEDLFGEVNLLGRLRHRNIVRLLGHQSYTEISNRTTLLLDKNLDARIADFGLARMMTHKNETVSMVAGSYGYIAPEYGYAMKVDEKTDIYSYGVVLLELLTGKMPVDPAFGESVDIVEWVRRKMRNKRALEAALDSSIAGECKHVQEEMLLVLRIALLFIGLI</sequence>
<dbReference type="InterPro" id="IPR000719">
    <property type="entry name" value="Prot_kinase_dom"/>
</dbReference>
<dbReference type="GO" id="GO:0016020">
    <property type="term" value="C:membrane"/>
    <property type="evidence" value="ECO:0007669"/>
    <property type="project" value="UniProtKB-SubCell"/>
</dbReference>
<evidence type="ECO:0000256" key="2">
    <source>
        <dbReference type="ARBA" id="ARBA00012513"/>
    </source>
</evidence>
<evidence type="ECO:0000256" key="10">
    <source>
        <dbReference type="ARBA" id="ARBA00022840"/>
    </source>
</evidence>
<evidence type="ECO:0000256" key="13">
    <source>
        <dbReference type="ARBA" id="ARBA00047899"/>
    </source>
</evidence>
<dbReference type="Pfam" id="PF13855">
    <property type="entry name" value="LRR_8"/>
    <property type="match status" value="1"/>
</dbReference>
<evidence type="ECO:0000256" key="1">
    <source>
        <dbReference type="ARBA" id="ARBA00004370"/>
    </source>
</evidence>
<evidence type="ECO:0000256" key="3">
    <source>
        <dbReference type="ARBA" id="ARBA00022527"/>
    </source>
</evidence>
<dbReference type="Gene3D" id="3.30.200.20">
    <property type="entry name" value="Phosphorylase Kinase, domain 1"/>
    <property type="match status" value="1"/>
</dbReference>
<evidence type="ECO:0000256" key="8">
    <source>
        <dbReference type="ARBA" id="ARBA00022741"/>
    </source>
</evidence>
<dbReference type="PANTHER" id="PTHR48005:SF16">
    <property type="entry name" value="MDIS1-INTERACTING RECEPTOR LIKE KINASE 2-LIKE ISOFORM X1"/>
    <property type="match status" value="1"/>
</dbReference>
<reference evidence="16 17" key="1">
    <citation type="journal article" date="2023" name="G3 (Bethesda)">
        <title>A chromosome-length genome assembly and annotation of blackberry (Rubus argutus, cv. 'Hillquist').</title>
        <authorList>
            <person name="Bruna T."/>
            <person name="Aryal R."/>
            <person name="Dudchenko O."/>
            <person name="Sargent D.J."/>
            <person name="Mead D."/>
            <person name="Buti M."/>
            <person name="Cavallini A."/>
            <person name="Hytonen T."/>
            <person name="Andres J."/>
            <person name="Pham M."/>
            <person name="Weisz D."/>
            <person name="Mascagni F."/>
            <person name="Usai G."/>
            <person name="Natali L."/>
            <person name="Bassil N."/>
            <person name="Fernandez G.E."/>
            <person name="Lomsadze A."/>
            <person name="Armour M."/>
            <person name="Olukolu B."/>
            <person name="Poorten T."/>
            <person name="Britton C."/>
            <person name="Davik J."/>
            <person name="Ashrafi H."/>
            <person name="Aiden E.L."/>
            <person name="Borodovsky M."/>
            <person name="Worthington M."/>
        </authorList>
    </citation>
    <scope>NUCLEOTIDE SEQUENCE [LARGE SCALE GENOMIC DNA]</scope>
    <source>
        <strain evidence="16">PI 553951</strain>
    </source>
</reference>
<keyword evidence="4" id="KW-0433">Leucine-rich repeat</keyword>
<evidence type="ECO:0000256" key="4">
    <source>
        <dbReference type="ARBA" id="ARBA00022614"/>
    </source>
</evidence>
<keyword evidence="7" id="KW-0677">Repeat</keyword>
<evidence type="ECO:0000256" key="14">
    <source>
        <dbReference type="ARBA" id="ARBA00048679"/>
    </source>
</evidence>
<dbReference type="GO" id="GO:0005524">
    <property type="term" value="F:ATP binding"/>
    <property type="evidence" value="ECO:0007669"/>
    <property type="project" value="UniProtKB-KW"/>
</dbReference>
<dbReference type="PRINTS" id="PR00019">
    <property type="entry name" value="LEURICHRPT"/>
</dbReference>
<dbReference type="GO" id="GO:0004674">
    <property type="term" value="F:protein serine/threonine kinase activity"/>
    <property type="evidence" value="ECO:0007669"/>
    <property type="project" value="UniProtKB-KW"/>
</dbReference>
<dbReference type="Pfam" id="PF00069">
    <property type="entry name" value="Pkinase"/>
    <property type="match status" value="1"/>
</dbReference>
<keyword evidence="17" id="KW-1185">Reference proteome</keyword>
<dbReference type="SUPFAM" id="SSF56112">
    <property type="entry name" value="Protein kinase-like (PK-like)"/>
    <property type="match status" value="1"/>
</dbReference>
<dbReference type="PROSITE" id="PS50011">
    <property type="entry name" value="PROTEIN_KINASE_DOM"/>
    <property type="match status" value="1"/>
</dbReference>
<dbReference type="SUPFAM" id="SSF52058">
    <property type="entry name" value="L domain-like"/>
    <property type="match status" value="1"/>
</dbReference>
<dbReference type="InterPro" id="IPR051420">
    <property type="entry name" value="Ser_Thr_Kinases_DiverseReg"/>
</dbReference>